<dbReference type="Proteomes" id="UP001057279">
    <property type="component" value="Linkage Group LG02"/>
</dbReference>
<keyword evidence="2" id="KW-1185">Reference proteome</keyword>
<reference evidence="1" key="1">
    <citation type="submission" date="2022-03" db="EMBL/GenBank/DDBJ databases">
        <title>Genomic analyses of argali, domestic sheep and their hybrids provide insights into chromosomal evolution, heterosis and genetic basis of agronomic traits.</title>
        <authorList>
            <person name="Li M."/>
        </authorList>
    </citation>
    <scope>NUCLEOTIDE SEQUENCE</scope>
    <source>
        <strain evidence="1">F1 hybrid</strain>
    </source>
</reference>
<name>A0ACB9VDT2_9CETA</name>
<dbReference type="EMBL" id="CM043027">
    <property type="protein sequence ID" value="KAI4587960.1"/>
    <property type="molecule type" value="Genomic_DNA"/>
</dbReference>
<gene>
    <name evidence="1" type="ORF">MJG53_002368</name>
</gene>
<evidence type="ECO:0000313" key="1">
    <source>
        <dbReference type="EMBL" id="KAI4587960.1"/>
    </source>
</evidence>
<protein>
    <submittedName>
        <fullName evidence="1">Uncharacterized protein</fullName>
    </submittedName>
</protein>
<comment type="caution">
    <text evidence="1">The sequence shown here is derived from an EMBL/GenBank/DDBJ whole genome shotgun (WGS) entry which is preliminary data.</text>
</comment>
<evidence type="ECO:0000313" key="2">
    <source>
        <dbReference type="Proteomes" id="UP001057279"/>
    </source>
</evidence>
<organism evidence="1 2">
    <name type="scientific">Ovis ammon polii x Ovis aries</name>
    <dbReference type="NCBI Taxonomy" id="2918886"/>
    <lineage>
        <taxon>Eukaryota</taxon>
        <taxon>Metazoa</taxon>
        <taxon>Chordata</taxon>
        <taxon>Craniata</taxon>
        <taxon>Vertebrata</taxon>
        <taxon>Euteleostomi</taxon>
        <taxon>Mammalia</taxon>
        <taxon>Eutheria</taxon>
        <taxon>Laurasiatheria</taxon>
        <taxon>Artiodactyla</taxon>
        <taxon>Ruminantia</taxon>
        <taxon>Pecora</taxon>
        <taxon>Bovidae</taxon>
        <taxon>Caprinae</taxon>
        <taxon>Ovis</taxon>
    </lineage>
</organism>
<proteinExistence type="predicted"/>
<sequence>MKTLLLLAVIMAVGLLQVHGSLLDFRKMIKFATGKEPATNYSFYGCYCGMRGRGTPKDATDRTLSMKTLLLLAVIIAIGLLQGHGSLADFQKMVKFTTGKDLLTTYSFYGCHCGAGNRGTPKDATDRSQTKKPQVLGFGYLGISKEGGIAGSGRPAHKGSEEAAEVSFSTLLPPTPETLSLGDISPVPELTMGRQHGATVSEVPVIRASL</sequence>
<accession>A0ACB9VDT2</accession>